<dbReference type="EMBL" id="CAMAPE010000074">
    <property type="protein sequence ID" value="CAH9117573.1"/>
    <property type="molecule type" value="Genomic_DNA"/>
</dbReference>
<dbReference type="AlphaFoldDB" id="A0A9P0ZWF8"/>
<comment type="caution">
    <text evidence="1">The sequence shown here is derived from an EMBL/GenBank/DDBJ whole genome shotgun (WGS) entry which is preliminary data.</text>
</comment>
<organism evidence="1 2">
    <name type="scientific">Cuscuta europaea</name>
    <name type="common">European dodder</name>
    <dbReference type="NCBI Taxonomy" id="41803"/>
    <lineage>
        <taxon>Eukaryota</taxon>
        <taxon>Viridiplantae</taxon>
        <taxon>Streptophyta</taxon>
        <taxon>Embryophyta</taxon>
        <taxon>Tracheophyta</taxon>
        <taxon>Spermatophyta</taxon>
        <taxon>Magnoliopsida</taxon>
        <taxon>eudicotyledons</taxon>
        <taxon>Gunneridae</taxon>
        <taxon>Pentapetalae</taxon>
        <taxon>asterids</taxon>
        <taxon>lamiids</taxon>
        <taxon>Solanales</taxon>
        <taxon>Convolvulaceae</taxon>
        <taxon>Cuscuteae</taxon>
        <taxon>Cuscuta</taxon>
        <taxon>Cuscuta subgen. Cuscuta</taxon>
    </lineage>
</organism>
<protein>
    <submittedName>
        <fullName evidence="1">Uncharacterized protein</fullName>
    </submittedName>
</protein>
<evidence type="ECO:0000313" key="2">
    <source>
        <dbReference type="Proteomes" id="UP001152484"/>
    </source>
</evidence>
<reference evidence="1" key="1">
    <citation type="submission" date="2022-07" db="EMBL/GenBank/DDBJ databases">
        <authorList>
            <person name="Macas J."/>
            <person name="Novak P."/>
            <person name="Neumann P."/>
        </authorList>
    </citation>
    <scope>NUCLEOTIDE SEQUENCE</scope>
</reference>
<evidence type="ECO:0000313" key="1">
    <source>
        <dbReference type="EMBL" id="CAH9117573.1"/>
    </source>
</evidence>
<name>A0A9P0ZWF8_CUSEU</name>
<sequence length="114" mass="13110">MKSFIPVVQSNAIDETNEQIILIQNITHNTLNLRYAMYDSLLRILQEFWEFGSELAAKDYSSDRGNPKHFGDIHTWKESLPELKAKVDHMVKQKEKEMLAANNGIQSAENDGFL</sequence>
<accession>A0A9P0ZWF8</accession>
<proteinExistence type="predicted"/>
<gene>
    <name evidence="1" type="ORF">CEURO_LOCUS21593</name>
</gene>
<keyword evidence="2" id="KW-1185">Reference proteome</keyword>
<dbReference type="Proteomes" id="UP001152484">
    <property type="component" value="Unassembled WGS sequence"/>
</dbReference>